<dbReference type="OrthoDB" id="713772at2"/>
<feature type="transmembrane region" description="Helical" evidence="1">
    <location>
        <begin position="85"/>
        <end position="104"/>
    </location>
</feature>
<evidence type="ECO:0000259" key="3">
    <source>
        <dbReference type="Pfam" id="PF09990"/>
    </source>
</evidence>
<dbReference type="Proteomes" id="UP000249819">
    <property type="component" value="Unassembled WGS sequence"/>
</dbReference>
<reference evidence="4 5" key="1">
    <citation type="submission" date="2018-06" db="EMBL/GenBank/DDBJ databases">
        <title>Genomic Encyclopedia of Archaeal and Bacterial Type Strains, Phase II (KMG-II): from individual species to whole genera.</title>
        <authorList>
            <person name="Goeker M."/>
        </authorList>
    </citation>
    <scope>NUCLEOTIDE SEQUENCE [LARGE SCALE GENOMIC DNA]</scope>
    <source>
        <strain evidence="4 5">DSM 29821</strain>
    </source>
</reference>
<keyword evidence="1" id="KW-0472">Membrane</keyword>
<dbReference type="PANTHER" id="PTHR35889:SF3">
    <property type="entry name" value="F-BOX DOMAIN-CONTAINING PROTEIN"/>
    <property type="match status" value="1"/>
</dbReference>
<comment type="caution">
    <text evidence="4">The sequence shown here is derived from an EMBL/GenBank/DDBJ whole genome shotgun (WGS) entry which is preliminary data.</text>
</comment>
<feature type="transmembrane region" description="Helical" evidence="1">
    <location>
        <begin position="20"/>
        <end position="38"/>
    </location>
</feature>
<feature type="domain" description="Cytochrome C Planctomycete-type" evidence="2">
    <location>
        <begin position="186"/>
        <end position="245"/>
    </location>
</feature>
<feature type="transmembrane region" description="Helical" evidence="1">
    <location>
        <begin position="50"/>
        <end position="73"/>
    </location>
</feature>
<dbReference type="Pfam" id="PF09990">
    <property type="entry name" value="DUF2231"/>
    <property type="match status" value="1"/>
</dbReference>
<dbReference type="InterPro" id="IPR032675">
    <property type="entry name" value="LRR_dom_sf"/>
</dbReference>
<proteinExistence type="predicted"/>
<feature type="domain" description="DUF2231" evidence="3">
    <location>
        <begin position="17"/>
        <end position="136"/>
    </location>
</feature>
<protein>
    <submittedName>
        <fullName evidence="4">Putative membrane protein</fullName>
    </submittedName>
</protein>
<dbReference type="InterPro" id="IPR011429">
    <property type="entry name" value="Cyt_c_Planctomycete-type"/>
</dbReference>
<evidence type="ECO:0000256" key="1">
    <source>
        <dbReference type="SAM" id="Phobius"/>
    </source>
</evidence>
<evidence type="ECO:0000259" key="2">
    <source>
        <dbReference type="Pfam" id="PF07635"/>
    </source>
</evidence>
<keyword evidence="1" id="KW-1133">Transmembrane helix</keyword>
<organism evidence="4 5">
    <name type="scientific">Chitinophaga dinghuensis</name>
    <dbReference type="NCBI Taxonomy" id="1539050"/>
    <lineage>
        <taxon>Bacteria</taxon>
        <taxon>Pseudomonadati</taxon>
        <taxon>Bacteroidota</taxon>
        <taxon>Chitinophagia</taxon>
        <taxon>Chitinophagales</taxon>
        <taxon>Chitinophagaceae</taxon>
        <taxon>Chitinophaga</taxon>
    </lineage>
</organism>
<accession>A0A327WBZ9</accession>
<dbReference type="RefSeq" id="WP_111590700.1">
    <property type="nucleotide sequence ID" value="NZ_QLMA01000001.1"/>
</dbReference>
<dbReference type="AlphaFoldDB" id="A0A327WBZ9"/>
<dbReference type="PANTHER" id="PTHR35889">
    <property type="entry name" value="CYCLOINULO-OLIGOSACCHARIDE FRUCTANOTRANSFERASE-RELATED"/>
    <property type="match status" value="1"/>
</dbReference>
<dbReference type="Pfam" id="PF07635">
    <property type="entry name" value="PSCyt1"/>
    <property type="match status" value="1"/>
</dbReference>
<feature type="transmembrane region" description="Helical" evidence="1">
    <location>
        <begin position="111"/>
        <end position="132"/>
    </location>
</feature>
<keyword evidence="1" id="KW-0812">Transmembrane</keyword>
<keyword evidence="5" id="KW-1185">Reference proteome</keyword>
<dbReference type="SUPFAM" id="SSF52047">
    <property type="entry name" value="RNI-like"/>
    <property type="match status" value="1"/>
</dbReference>
<dbReference type="InterPro" id="IPR019251">
    <property type="entry name" value="DUF2231_TM"/>
</dbReference>
<gene>
    <name evidence="4" type="ORF">CLV59_101810</name>
</gene>
<evidence type="ECO:0000313" key="5">
    <source>
        <dbReference type="Proteomes" id="UP000249819"/>
    </source>
</evidence>
<sequence length="478" mass="52094">MILLQNNGSWISFSGRMHPVLVHLPIGILVAAILLILLSQRPRWQRFQTAVPLLLLLACLSAVTSCITGYFLSKDGGYAENLLDTHFYLGISVAVSSGLFWICWRLLRRKPWLLILSGISMLLLITITGHYGGSLTHGDNYLSAAMPAALSRFASQPAKAAAPDYKDISDARIYEDLIQPVLNTRCVSCHSQQKLKGGLQLESLALMRKGGENGPVLKDSLPEESEIYKRILLQEEDEHRMPPKGKPSLSPAETELLHWWIANGAPADKKVKDIPKNVRVQAVLAAMQPAKTLDQLETVPASEVAAASESAIAALTAKGLKVLPVGANSHYLSVSAFTAGAFGDKDIQLLLPLKAQLIWLDLSGTQISDQSLETLGQLQQLTRLTLRGTPVKGDKLQQLSHCKQLMYLNLSETAVTDAAVVSLKQNKKLQQLYVNKTKVSAASVQQLATAITGLKIDTGGYRLPVLASDTIAYHKQMN</sequence>
<evidence type="ECO:0000313" key="4">
    <source>
        <dbReference type="EMBL" id="RAJ88045.1"/>
    </source>
</evidence>
<name>A0A327WBZ9_9BACT</name>
<dbReference type="Gene3D" id="3.80.10.10">
    <property type="entry name" value="Ribonuclease Inhibitor"/>
    <property type="match status" value="1"/>
</dbReference>
<dbReference type="EMBL" id="QLMA01000001">
    <property type="protein sequence ID" value="RAJ88045.1"/>
    <property type="molecule type" value="Genomic_DNA"/>
</dbReference>